<organism evidence="2 3">
    <name type="scientific">Arcicella rigui</name>
    <dbReference type="NCBI Taxonomy" id="797020"/>
    <lineage>
        <taxon>Bacteria</taxon>
        <taxon>Pseudomonadati</taxon>
        <taxon>Bacteroidota</taxon>
        <taxon>Cytophagia</taxon>
        <taxon>Cytophagales</taxon>
        <taxon>Flectobacillaceae</taxon>
        <taxon>Arcicella</taxon>
    </lineage>
</organism>
<dbReference type="Proteomes" id="UP001302949">
    <property type="component" value="Unassembled WGS sequence"/>
</dbReference>
<feature type="transmembrane region" description="Helical" evidence="1">
    <location>
        <begin position="41"/>
        <end position="63"/>
    </location>
</feature>
<name>A0ABU5QH18_9BACT</name>
<feature type="transmembrane region" description="Helical" evidence="1">
    <location>
        <begin position="12"/>
        <end position="29"/>
    </location>
</feature>
<comment type="caution">
    <text evidence="2">The sequence shown here is derived from an EMBL/GenBank/DDBJ whole genome shotgun (WGS) entry which is preliminary data.</text>
</comment>
<evidence type="ECO:0000256" key="1">
    <source>
        <dbReference type="SAM" id="Phobius"/>
    </source>
</evidence>
<keyword evidence="1" id="KW-0472">Membrane</keyword>
<evidence type="ECO:0000313" key="2">
    <source>
        <dbReference type="EMBL" id="MEA5141594.1"/>
    </source>
</evidence>
<dbReference type="EMBL" id="JAYFUM010000029">
    <property type="protein sequence ID" value="MEA5141594.1"/>
    <property type="molecule type" value="Genomic_DNA"/>
</dbReference>
<accession>A0ABU5QH18</accession>
<proteinExistence type="predicted"/>
<protein>
    <submittedName>
        <fullName evidence="2">VWA domain-containing protein</fullName>
    </submittedName>
</protein>
<dbReference type="PANTHER" id="PTHR37947:SF1">
    <property type="entry name" value="BLL2462 PROTEIN"/>
    <property type="match status" value="1"/>
</dbReference>
<keyword evidence="1" id="KW-1133">Transmembrane helix</keyword>
<evidence type="ECO:0000313" key="3">
    <source>
        <dbReference type="Proteomes" id="UP001302949"/>
    </source>
</evidence>
<keyword evidence="1" id="KW-0812">Transmembrane</keyword>
<dbReference type="RefSeq" id="WP_323298750.1">
    <property type="nucleotide sequence ID" value="NZ_JAYFUM010000029.1"/>
</dbReference>
<sequence length="693" mass="78442">MKFDFLFQSSPWFIPLCLLVGGVYAFVLYQKNTHWTKSQNYLLAAFRFVSVSVLSLLLLSFLIRQITQVTQKKTVVFAIDNSSSLNIVGQKTLTELKNSLNDLKESLENKEYQVDFATFDEQKPQDLNSIQFNKATSNLSQLLSGIKNTFEDQNLTDVVLVSDGIFNEGISPASENFNFVVNTVGLGDTIPKKDVAIKTVYANKIAYLGNKFPVQADISAFGFSGKTANVYLKQAGKIIDKQVLSFQQNDDFKSITFNATASQIGVQHLTVEVDFLNGEFTNRNNRQDVYVEVIDGKEKILLLALAPHPDVKALKSIIEKNENYEVDVKILTENANPDVLSKNYNLLILHQLPDVEDTYENVYQPLIAKGIPTFLVLGNQSGVNQLNQWNQLVKINTDFGEIDKVTGVFNKNFKSLNFESNQLDIVSKFSPISVPFGEYTLLPNTEVVLYQKVGNTQTPNPLLAVGTGAKKSAIFMGEGLWNWRLEEYQLTEKQVVVDDIITKVLQYISAKDDKRKLRVYPVRNLLSVGEKVVFETEIYNAIYEKLYDIPIKLEIKDEKGITKTFTYSTSPENTKFEISTLPAGVYRYKAVATVLGKTEQATGEFVIRDLQIENANLTADFDELRQLSKKTGGTFYKHNQFETLKQAILNHQVPDKIEATEDLKEMINLRWIFFLILTLLTAEWVIRKYLGGY</sequence>
<keyword evidence="3" id="KW-1185">Reference proteome</keyword>
<dbReference type="InterPro" id="IPR036465">
    <property type="entry name" value="vWFA_dom_sf"/>
</dbReference>
<dbReference type="PANTHER" id="PTHR37947">
    <property type="entry name" value="BLL2462 PROTEIN"/>
    <property type="match status" value="1"/>
</dbReference>
<reference evidence="2 3" key="1">
    <citation type="submission" date="2023-12" db="EMBL/GenBank/DDBJ databases">
        <title>Novel species of the genus Arcicella isolated from rivers.</title>
        <authorList>
            <person name="Lu H."/>
        </authorList>
    </citation>
    <scope>NUCLEOTIDE SEQUENCE [LARGE SCALE GENOMIC DNA]</scope>
    <source>
        <strain evidence="2 3">KCTC 23307</strain>
    </source>
</reference>
<gene>
    <name evidence="2" type="ORF">VB248_20740</name>
</gene>
<dbReference type="SUPFAM" id="SSF53300">
    <property type="entry name" value="vWA-like"/>
    <property type="match status" value="1"/>
</dbReference>